<proteinExistence type="predicted"/>
<evidence type="ECO:0000313" key="2">
    <source>
        <dbReference type="EMBL" id="CAB1424413.1"/>
    </source>
</evidence>
<reference evidence="2" key="1">
    <citation type="submission" date="2020-03" db="EMBL/GenBank/DDBJ databases">
        <authorList>
            <person name="Weist P."/>
        </authorList>
    </citation>
    <scope>NUCLEOTIDE SEQUENCE</scope>
</reference>
<accession>A0A9N7YG38</accession>
<feature type="compositionally biased region" description="Basic and acidic residues" evidence="1">
    <location>
        <begin position="9"/>
        <end position="22"/>
    </location>
</feature>
<evidence type="ECO:0000256" key="1">
    <source>
        <dbReference type="SAM" id="MobiDB-lite"/>
    </source>
</evidence>
<evidence type="ECO:0000313" key="3">
    <source>
        <dbReference type="Proteomes" id="UP001153269"/>
    </source>
</evidence>
<feature type="region of interest" description="Disordered" evidence="1">
    <location>
        <begin position="1"/>
        <end position="39"/>
    </location>
</feature>
<keyword evidence="3" id="KW-1185">Reference proteome</keyword>
<protein>
    <submittedName>
        <fullName evidence="2">Uncharacterized protein</fullName>
    </submittedName>
</protein>
<dbReference type="EMBL" id="CADEAL010000729">
    <property type="protein sequence ID" value="CAB1424413.1"/>
    <property type="molecule type" value="Genomic_DNA"/>
</dbReference>
<dbReference type="AlphaFoldDB" id="A0A9N7YG38"/>
<organism evidence="2 3">
    <name type="scientific">Pleuronectes platessa</name>
    <name type="common">European plaice</name>
    <dbReference type="NCBI Taxonomy" id="8262"/>
    <lineage>
        <taxon>Eukaryota</taxon>
        <taxon>Metazoa</taxon>
        <taxon>Chordata</taxon>
        <taxon>Craniata</taxon>
        <taxon>Vertebrata</taxon>
        <taxon>Euteleostomi</taxon>
        <taxon>Actinopterygii</taxon>
        <taxon>Neopterygii</taxon>
        <taxon>Teleostei</taxon>
        <taxon>Neoteleostei</taxon>
        <taxon>Acanthomorphata</taxon>
        <taxon>Carangaria</taxon>
        <taxon>Pleuronectiformes</taxon>
        <taxon>Pleuronectoidei</taxon>
        <taxon>Pleuronectidae</taxon>
        <taxon>Pleuronectes</taxon>
    </lineage>
</organism>
<gene>
    <name evidence="2" type="ORF">PLEPLA_LOCUS12338</name>
</gene>
<sequence>METDKKQKRLQEKNELQTKEQFDSVSNNVTRSHRPTPPVIARERQSWLEGGGKIIVGFSAGSRVFPSRAEMINIYESKQPMKSARESDGKINMMY</sequence>
<name>A0A9N7YG38_PLEPL</name>
<dbReference type="Proteomes" id="UP001153269">
    <property type="component" value="Unassembled WGS sequence"/>
</dbReference>
<comment type="caution">
    <text evidence="2">The sequence shown here is derived from an EMBL/GenBank/DDBJ whole genome shotgun (WGS) entry which is preliminary data.</text>
</comment>